<gene>
    <name evidence="1" type="ORF">SAMN07250955_10659</name>
</gene>
<dbReference type="Proteomes" id="UP000197065">
    <property type="component" value="Unassembled WGS sequence"/>
</dbReference>
<evidence type="ECO:0000313" key="1">
    <source>
        <dbReference type="EMBL" id="SNB67813.1"/>
    </source>
</evidence>
<name>A0A212R720_9PROT</name>
<dbReference type="RefSeq" id="WP_088561368.1">
    <property type="nucleotide sequence ID" value="NZ_FYEH01000006.1"/>
</dbReference>
<dbReference type="EMBL" id="FYEH01000006">
    <property type="protein sequence ID" value="SNB67813.1"/>
    <property type="molecule type" value="Genomic_DNA"/>
</dbReference>
<sequence length="66" mass="7519">MTTNYQILKLQEEISALLERDLEGLAARLTLHFGVPHTPEMARPFARRLVEVAPLYAFLDNTPPKN</sequence>
<keyword evidence="2" id="KW-1185">Reference proteome</keyword>
<dbReference type="AlphaFoldDB" id="A0A212R720"/>
<reference evidence="1 2" key="1">
    <citation type="submission" date="2017-06" db="EMBL/GenBank/DDBJ databases">
        <authorList>
            <person name="Kim H.J."/>
            <person name="Triplett B.A."/>
        </authorList>
    </citation>
    <scope>NUCLEOTIDE SEQUENCE [LARGE SCALE GENOMIC DNA]</scope>
    <source>
        <strain evidence="1 2">B29T1</strain>
    </source>
</reference>
<proteinExistence type="predicted"/>
<evidence type="ECO:0000313" key="2">
    <source>
        <dbReference type="Proteomes" id="UP000197065"/>
    </source>
</evidence>
<accession>A0A212R720</accession>
<organism evidence="1 2">
    <name type="scientific">Arboricoccus pini</name>
    <dbReference type="NCBI Taxonomy" id="1963835"/>
    <lineage>
        <taxon>Bacteria</taxon>
        <taxon>Pseudomonadati</taxon>
        <taxon>Pseudomonadota</taxon>
        <taxon>Alphaproteobacteria</taxon>
        <taxon>Geminicoccales</taxon>
        <taxon>Geminicoccaceae</taxon>
        <taxon>Arboricoccus</taxon>
    </lineage>
</organism>
<protein>
    <submittedName>
        <fullName evidence="1">Uncharacterized protein</fullName>
    </submittedName>
</protein>